<accession>A0A0F9A401</accession>
<dbReference type="EMBL" id="LAZR01044586">
    <property type="protein sequence ID" value="KKL04289.1"/>
    <property type="molecule type" value="Genomic_DNA"/>
</dbReference>
<evidence type="ECO:0000313" key="1">
    <source>
        <dbReference type="EMBL" id="KKL04289.1"/>
    </source>
</evidence>
<name>A0A0F9A401_9ZZZZ</name>
<sequence length="134" mass="13640">MALKQRENIVNAFTKPVGSADIAANSVCKLSSSVLVVATASTEASAVFIITEFGFANKTVRCAGLGSIVLINAHDGDLAEGEWWVPAALGRVDSIATLTVASAYYIGQGLQASSAAAQKVALLFAPGIAPKSAS</sequence>
<organism evidence="1">
    <name type="scientific">marine sediment metagenome</name>
    <dbReference type="NCBI Taxonomy" id="412755"/>
    <lineage>
        <taxon>unclassified sequences</taxon>
        <taxon>metagenomes</taxon>
        <taxon>ecological metagenomes</taxon>
    </lineage>
</organism>
<reference evidence="1" key="1">
    <citation type="journal article" date="2015" name="Nature">
        <title>Complex archaea that bridge the gap between prokaryotes and eukaryotes.</title>
        <authorList>
            <person name="Spang A."/>
            <person name="Saw J.H."/>
            <person name="Jorgensen S.L."/>
            <person name="Zaremba-Niedzwiedzka K."/>
            <person name="Martijn J."/>
            <person name="Lind A.E."/>
            <person name="van Eijk R."/>
            <person name="Schleper C."/>
            <person name="Guy L."/>
            <person name="Ettema T.J."/>
        </authorList>
    </citation>
    <scope>NUCLEOTIDE SEQUENCE</scope>
</reference>
<protein>
    <submittedName>
        <fullName evidence="1">Uncharacterized protein</fullName>
    </submittedName>
</protein>
<dbReference type="AlphaFoldDB" id="A0A0F9A401"/>
<proteinExistence type="predicted"/>
<gene>
    <name evidence="1" type="ORF">LCGC14_2617550</name>
</gene>
<comment type="caution">
    <text evidence="1">The sequence shown here is derived from an EMBL/GenBank/DDBJ whole genome shotgun (WGS) entry which is preliminary data.</text>
</comment>